<reference evidence="1 2" key="2">
    <citation type="journal article" date="2022" name="Mol. Ecol. Resour.">
        <title>The genomes of chicory, endive, great burdock and yacon provide insights into Asteraceae paleo-polyploidization history and plant inulin production.</title>
        <authorList>
            <person name="Fan W."/>
            <person name="Wang S."/>
            <person name="Wang H."/>
            <person name="Wang A."/>
            <person name="Jiang F."/>
            <person name="Liu H."/>
            <person name="Zhao H."/>
            <person name="Xu D."/>
            <person name="Zhang Y."/>
        </authorList>
    </citation>
    <scope>NUCLEOTIDE SEQUENCE [LARGE SCALE GENOMIC DNA]</scope>
    <source>
        <strain evidence="2">cv. Niubang</strain>
    </source>
</reference>
<accession>A0ACB9FK48</accession>
<protein>
    <submittedName>
        <fullName evidence="1">Uncharacterized protein</fullName>
    </submittedName>
</protein>
<name>A0ACB9FK48_ARCLA</name>
<dbReference type="EMBL" id="CM042047">
    <property type="protein sequence ID" value="KAI3771086.1"/>
    <property type="molecule type" value="Genomic_DNA"/>
</dbReference>
<evidence type="ECO:0000313" key="1">
    <source>
        <dbReference type="EMBL" id="KAI3771086.1"/>
    </source>
</evidence>
<gene>
    <name evidence="1" type="ORF">L6452_02240</name>
</gene>
<dbReference type="Proteomes" id="UP001055879">
    <property type="component" value="Linkage Group LG01"/>
</dbReference>
<sequence>MGFVASSCRFVMGSDHGWSSTRDLGKSQLGGVIFGAKKTTFNECLSRQLFGLPSQHFMYVKKIDPGVPLFLFNYTDRTLHGIFEAASSGKMNIDPYAWTSDGSQRTPYPAQVQIRVKLQCRALNENQFKPIIIDNYYAQNLFWFELDHAQTNRLLSLLSAQPYSAPRTILTPHSTTKQTAFLPSENKRTCYMPLEVPGGHSSHANGAKNFPSNIKDAKTLNAVNEKEVFCMKLKELALKSKLVGPSSDRHESNTHKVNAVWPKLVGQPSADCEDESVVNDATVEPNGSSSNKKKEDGPSNLFQDHSIITQLIEKVEDLMASKAAQNEKINLLEQKIASMEQNLAEAEIEIMNLKGQCKMLKTSVGSQEFDDIEGRETSLDSLADESILLVGGFDGMSWLSSLDCYSPSQILTKSLEPMNTERCYAAVSKLDGELFVFGGGTRGQWFDTVESYDPTTNQWKTCPPINRKNGSLAGATVNDKIYAVGGGNGVECYSAVEMLDFDVGAWIPTRSMLQKRFALAAAELNGALYAVGGYDGNCYLRTAERFDPREHSWKKIESMNTMRGCPSMVVLNEKLFVLGGYDGNAMVTSVEIYDPRRGSWMIGEPMKYPRGFSAAAVANDRVYVFGGLKSGEEINETVECYKEGRGWELSHANAACRRCFFSAIAL</sequence>
<evidence type="ECO:0000313" key="2">
    <source>
        <dbReference type="Proteomes" id="UP001055879"/>
    </source>
</evidence>
<keyword evidence="2" id="KW-1185">Reference proteome</keyword>
<reference evidence="2" key="1">
    <citation type="journal article" date="2022" name="Mol. Ecol. Resour.">
        <title>The genomes of chicory, endive, great burdock and yacon provide insights into Asteraceae palaeo-polyploidization history and plant inulin production.</title>
        <authorList>
            <person name="Fan W."/>
            <person name="Wang S."/>
            <person name="Wang H."/>
            <person name="Wang A."/>
            <person name="Jiang F."/>
            <person name="Liu H."/>
            <person name="Zhao H."/>
            <person name="Xu D."/>
            <person name="Zhang Y."/>
        </authorList>
    </citation>
    <scope>NUCLEOTIDE SEQUENCE [LARGE SCALE GENOMIC DNA]</scope>
    <source>
        <strain evidence="2">cv. Niubang</strain>
    </source>
</reference>
<comment type="caution">
    <text evidence="1">The sequence shown here is derived from an EMBL/GenBank/DDBJ whole genome shotgun (WGS) entry which is preliminary data.</text>
</comment>
<organism evidence="1 2">
    <name type="scientific">Arctium lappa</name>
    <name type="common">Greater burdock</name>
    <name type="synonym">Lappa major</name>
    <dbReference type="NCBI Taxonomy" id="4217"/>
    <lineage>
        <taxon>Eukaryota</taxon>
        <taxon>Viridiplantae</taxon>
        <taxon>Streptophyta</taxon>
        <taxon>Embryophyta</taxon>
        <taxon>Tracheophyta</taxon>
        <taxon>Spermatophyta</taxon>
        <taxon>Magnoliopsida</taxon>
        <taxon>eudicotyledons</taxon>
        <taxon>Gunneridae</taxon>
        <taxon>Pentapetalae</taxon>
        <taxon>asterids</taxon>
        <taxon>campanulids</taxon>
        <taxon>Asterales</taxon>
        <taxon>Asteraceae</taxon>
        <taxon>Carduoideae</taxon>
        <taxon>Cardueae</taxon>
        <taxon>Arctiinae</taxon>
        <taxon>Arctium</taxon>
    </lineage>
</organism>
<proteinExistence type="predicted"/>